<proteinExistence type="predicted"/>
<feature type="non-terminal residue" evidence="1">
    <location>
        <position position="212"/>
    </location>
</feature>
<protein>
    <submittedName>
        <fullName evidence="1">Uncharacterized protein</fullName>
    </submittedName>
</protein>
<dbReference type="EMBL" id="JAWDJW010005027">
    <property type="protein sequence ID" value="KAK3069990.1"/>
    <property type="molecule type" value="Genomic_DNA"/>
</dbReference>
<comment type="caution">
    <text evidence="1">The sequence shown here is derived from an EMBL/GenBank/DDBJ whole genome shotgun (WGS) entry which is preliminary data.</text>
</comment>
<name>A0ACC3DGK8_9PEZI</name>
<evidence type="ECO:0000313" key="2">
    <source>
        <dbReference type="Proteomes" id="UP001186974"/>
    </source>
</evidence>
<organism evidence="1 2">
    <name type="scientific">Coniosporium uncinatum</name>
    <dbReference type="NCBI Taxonomy" id="93489"/>
    <lineage>
        <taxon>Eukaryota</taxon>
        <taxon>Fungi</taxon>
        <taxon>Dikarya</taxon>
        <taxon>Ascomycota</taxon>
        <taxon>Pezizomycotina</taxon>
        <taxon>Dothideomycetes</taxon>
        <taxon>Dothideomycetes incertae sedis</taxon>
        <taxon>Coniosporium</taxon>
    </lineage>
</organism>
<accession>A0ACC3DGK8</accession>
<reference evidence="1" key="1">
    <citation type="submission" date="2024-09" db="EMBL/GenBank/DDBJ databases">
        <title>Black Yeasts Isolated from many extreme environments.</title>
        <authorList>
            <person name="Coleine C."/>
            <person name="Stajich J.E."/>
            <person name="Selbmann L."/>
        </authorList>
    </citation>
    <scope>NUCLEOTIDE SEQUENCE</scope>
    <source>
        <strain evidence="1">CCFEE 5737</strain>
    </source>
</reference>
<keyword evidence="2" id="KW-1185">Reference proteome</keyword>
<evidence type="ECO:0000313" key="1">
    <source>
        <dbReference type="EMBL" id="KAK3069990.1"/>
    </source>
</evidence>
<gene>
    <name evidence="1" type="ORF">LTS18_000172</name>
</gene>
<dbReference type="Proteomes" id="UP001186974">
    <property type="component" value="Unassembled WGS sequence"/>
</dbReference>
<sequence>MGFIADVAGRQNTLVVSVLLSAISVWVLWLGAATASSQGLWIAFVVMYGLTAGGYNALFPTTITEVFGLQSYASVNGFVYFVRGLGAFFGSPVGGAILAGEGNGKTLAVFATLVLCTFLLLASTISDARKPKKQPVLSRLSDSTFDVVVSEFKENLTAVAQNIQEIRDLAALDGLSIRLNMYTKDPEVDLAVAKQIVSADRVVRLPNLGREG</sequence>